<dbReference type="InterPro" id="IPR012677">
    <property type="entry name" value="Nucleotide-bd_a/b_plait_sf"/>
</dbReference>
<dbReference type="InterPro" id="IPR035979">
    <property type="entry name" value="RBD_domain_sf"/>
</dbReference>
<name>A0A1A7W195_PLAKH</name>
<dbReference type="SUPFAM" id="SSF54928">
    <property type="entry name" value="RNA-binding domain, RBD"/>
    <property type="match status" value="1"/>
</dbReference>
<gene>
    <name evidence="5" type="ORF">PKNA1_H1_0504800</name>
</gene>
<dbReference type="CDD" id="cd12408">
    <property type="entry name" value="RRM_eIF3G_like"/>
    <property type="match status" value="1"/>
</dbReference>
<feature type="compositionally biased region" description="Acidic residues" evidence="3">
    <location>
        <begin position="12"/>
        <end position="21"/>
    </location>
</feature>
<keyword evidence="5" id="KW-0648">Protein biosynthesis</keyword>
<feature type="domain" description="RRM" evidence="4">
    <location>
        <begin position="310"/>
        <end position="388"/>
    </location>
</feature>
<keyword evidence="5" id="KW-0396">Initiation factor</keyword>
<feature type="region of interest" description="Disordered" evidence="3">
    <location>
        <begin position="1"/>
        <end position="34"/>
    </location>
</feature>
<evidence type="ECO:0000259" key="4">
    <source>
        <dbReference type="PROSITE" id="PS50102"/>
    </source>
</evidence>
<evidence type="ECO:0000256" key="3">
    <source>
        <dbReference type="SAM" id="MobiDB-lite"/>
    </source>
</evidence>
<dbReference type="Gene3D" id="3.30.70.330">
    <property type="match status" value="1"/>
</dbReference>
<protein>
    <submittedName>
        <fullName evidence="5">Eukaryotictranslation initiation factor, putative</fullName>
    </submittedName>
</protein>
<dbReference type="InterPro" id="IPR000504">
    <property type="entry name" value="RRM_dom"/>
</dbReference>
<keyword evidence="1 2" id="KW-0694">RNA-binding</keyword>
<sequence>MIQAERKNWVDIDVEDEESQNENENKQKWEDIDAEDDLESNKKLSYFTNYENGIKVVTKYSENLKKQTVKVGPLRTSQWKASTTRLPITLTQDQTLNESSILFTSFLYPPRQVTKKIKEVVIKKKLNKEINNRLNLKNFNIDTVRITPCGVHHAMYTMRCTPCDVHHAMYTMRCTPCDVHHARNGVPSGLLIRLLYVTTYRFRRDTSYPPPPPLPLLPFPTFQCSSVIVEPTDVVNIEVPKNNLLDFLKGTEYDYLFTEQADKTAKDLKNRFKIFKDEDVEEVKPEDPNKLGAKREMLFYRSHETQNKECTVRVTNLSEEVNESELSNLFGRVGQISRMFLAKHKETQNSKGFAFITYSNREEAKRAIEKLNRHGFENLLLSVEWAKPSNR</sequence>
<accession>A0A1A7W195</accession>
<evidence type="ECO:0000313" key="6">
    <source>
        <dbReference type="Proteomes" id="UP000182142"/>
    </source>
</evidence>
<evidence type="ECO:0000256" key="2">
    <source>
        <dbReference type="PROSITE-ProRule" id="PRU00176"/>
    </source>
</evidence>
<feature type="compositionally biased region" description="Basic and acidic residues" evidence="3">
    <location>
        <begin position="1"/>
        <end position="10"/>
    </location>
</feature>
<dbReference type="GO" id="GO:0003743">
    <property type="term" value="F:translation initiation factor activity"/>
    <property type="evidence" value="ECO:0007669"/>
    <property type="project" value="UniProtKB-KW"/>
</dbReference>
<reference evidence="6" key="1">
    <citation type="submission" date="2016-05" db="EMBL/GenBank/DDBJ databases">
        <authorList>
            <person name="Sharaf H."/>
        </authorList>
    </citation>
    <scope>NUCLEOTIDE SEQUENCE [LARGE SCALE GENOMIC DNA]</scope>
    <source>
        <strain evidence="6">H</strain>
    </source>
</reference>
<evidence type="ECO:0000313" key="5">
    <source>
        <dbReference type="EMBL" id="SBO28139.1"/>
    </source>
</evidence>
<dbReference type="EMBL" id="CWHR02000015">
    <property type="protein sequence ID" value="SBO28139.1"/>
    <property type="molecule type" value="Genomic_DNA"/>
</dbReference>
<organism evidence="5 6">
    <name type="scientific">Plasmodium knowlesi (strain H)</name>
    <dbReference type="NCBI Taxonomy" id="5851"/>
    <lineage>
        <taxon>Eukaryota</taxon>
        <taxon>Sar</taxon>
        <taxon>Alveolata</taxon>
        <taxon>Apicomplexa</taxon>
        <taxon>Aconoidasida</taxon>
        <taxon>Haemosporida</taxon>
        <taxon>Plasmodiidae</taxon>
        <taxon>Plasmodium</taxon>
        <taxon>Plasmodium (Plasmodium)</taxon>
    </lineage>
</organism>
<dbReference type="AlphaFoldDB" id="A0A1A7W195"/>
<dbReference type="PROSITE" id="PS50102">
    <property type="entry name" value="RRM"/>
    <property type="match status" value="1"/>
</dbReference>
<dbReference type="InterPro" id="IPR034240">
    <property type="entry name" value="eIF3G_RRM"/>
</dbReference>
<proteinExistence type="predicted"/>
<evidence type="ECO:0000256" key="1">
    <source>
        <dbReference type="ARBA" id="ARBA00022884"/>
    </source>
</evidence>
<dbReference type="PANTHER" id="PTHR10352">
    <property type="entry name" value="EUKARYOTIC TRANSLATION INITIATION FACTOR 3 SUBUNIT G"/>
    <property type="match status" value="1"/>
</dbReference>
<dbReference type="SMART" id="SM00360">
    <property type="entry name" value="RRM"/>
    <property type="match status" value="1"/>
</dbReference>
<dbReference type="GO" id="GO:0003723">
    <property type="term" value="F:RNA binding"/>
    <property type="evidence" value="ECO:0007669"/>
    <property type="project" value="UniProtKB-UniRule"/>
</dbReference>
<dbReference type="Proteomes" id="UP000182142">
    <property type="component" value="Unassembled WGS sequence"/>
</dbReference>
<dbReference type="Pfam" id="PF00076">
    <property type="entry name" value="RRM_1"/>
    <property type="match status" value="1"/>
</dbReference>